<dbReference type="EMBL" id="JARKIB010000149">
    <property type="protein sequence ID" value="KAJ7731847.1"/>
    <property type="molecule type" value="Genomic_DNA"/>
</dbReference>
<organism evidence="2 3">
    <name type="scientific">Mycena metata</name>
    <dbReference type="NCBI Taxonomy" id="1033252"/>
    <lineage>
        <taxon>Eukaryota</taxon>
        <taxon>Fungi</taxon>
        <taxon>Dikarya</taxon>
        <taxon>Basidiomycota</taxon>
        <taxon>Agaricomycotina</taxon>
        <taxon>Agaricomycetes</taxon>
        <taxon>Agaricomycetidae</taxon>
        <taxon>Agaricales</taxon>
        <taxon>Marasmiineae</taxon>
        <taxon>Mycenaceae</taxon>
        <taxon>Mycena</taxon>
    </lineage>
</organism>
<feature type="region of interest" description="Disordered" evidence="1">
    <location>
        <begin position="107"/>
        <end position="136"/>
    </location>
</feature>
<evidence type="ECO:0000256" key="1">
    <source>
        <dbReference type="SAM" id="MobiDB-lite"/>
    </source>
</evidence>
<reference evidence="2" key="1">
    <citation type="submission" date="2023-03" db="EMBL/GenBank/DDBJ databases">
        <title>Massive genome expansion in bonnet fungi (Mycena s.s.) driven by repeated elements and novel gene families across ecological guilds.</title>
        <authorList>
            <consortium name="Lawrence Berkeley National Laboratory"/>
            <person name="Harder C.B."/>
            <person name="Miyauchi S."/>
            <person name="Viragh M."/>
            <person name="Kuo A."/>
            <person name="Thoen E."/>
            <person name="Andreopoulos B."/>
            <person name="Lu D."/>
            <person name="Skrede I."/>
            <person name="Drula E."/>
            <person name="Henrissat B."/>
            <person name="Morin E."/>
            <person name="Kohler A."/>
            <person name="Barry K."/>
            <person name="LaButti K."/>
            <person name="Morin E."/>
            <person name="Salamov A."/>
            <person name="Lipzen A."/>
            <person name="Mereny Z."/>
            <person name="Hegedus B."/>
            <person name="Baldrian P."/>
            <person name="Stursova M."/>
            <person name="Weitz H."/>
            <person name="Taylor A."/>
            <person name="Grigoriev I.V."/>
            <person name="Nagy L.G."/>
            <person name="Martin F."/>
            <person name="Kauserud H."/>
        </authorList>
    </citation>
    <scope>NUCLEOTIDE SEQUENCE</scope>
    <source>
        <strain evidence="2">CBHHK182m</strain>
    </source>
</reference>
<dbReference type="InterPro" id="IPR036397">
    <property type="entry name" value="RNaseH_sf"/>
</dbReference>
<evidence type="ECO:0000313" key="3">
    <source>
        <dbReference type="Proteomes" id="UP001215598"/>
    </source>
</evidence>
<keyword evidence="3" id="KW-1185">Reference proteome</keyword>
<evidence type="ECO:0008006" key="4">
    <source>
        <dbReference type="Google" id="ProtNLM"/>
    </source>
</evidence>
<dbReference type="AlphaFoldDB" id="A0AAD7MTC8"/>
<dbReference type="GO" id="GO:0003676">
    <property type="term" value="F:nucleic acid binding"/>
    <property type="evidence" value="ECO:0007669"/>
    <property type="project" value="InterPro"/>
</dbReference>
<feature type="compositionally biased region" description="Basic and acidic residues" evidence="1">
    <location>
        <begin position="109"/>
        <end position="118"/>
    </location>
</feature>
<sequence>MAKKHGVEFDTPNPSYKIQGDLPLWHHAGEDPSKIQYHNTAAANCLRQNHGVLLVHEGMEVLRRLEDQAHKTSSRCHCVACNADRRSKGCENPHACTEQVARTLSRLIPKWDPRKGEGDAGANSQESQDDNVFRPPPPITLVAEGFRVLTHPPRYAQRVVQPRPQQRDPTSTITRVVFIGSATRRDGEGKLRAGGGIWYGPENPGNMSLQLLDNEPQTSRRAEIAATLIVVQQTARDQPLAVYGSRSIVGPEMTQKLETREDQGWFGTPDRDLLQVLAAELRARTVQTKLCNVDTAQQLGNQGRREALALAREGCLRGEQTLINLHIDPGKQLRGAKLSSLTQAVAYASIKEKREPVIRRATENNIKQIMDAAKEIFSVCPTPEQIWKSIRHKDLSRQVKNFLWKSIHGAHRIGTFWKHIPECGERATCNFCNETEDLEHVLIKCRRPGQSEVWSLARNLWMRKCNSWPEPSLGSILGCGLATFRDERGKNSPGLARLYRILVSESIFVIWKIRNDTVINHDGQPVPENMIHNKWLQAINLHLTFDRALTNHAKYGKQNSIKSSLVLQTWSSTLLNEELLPGDWIKHPRVLVGIEPKSSHPPSQPSGRRGRGR</sequence>
<name>A0AAD7MTC8_9AGAR</name>
<dbReference type="Proteomes" id="UP001215598">
    <property type="component" value="Unassembled WGS sequence"/>
</dbReference>
<gene>
    <name evidence="2" type="ORF">B0H16DRAFT_1770777</name>
</gene>
<evidence type="ECO:0000313" key="2">
    <source>
        <dbReference type="EMBL" id="KAJ7731847.1"/>
    </source>
</evidence>
<protein>
    <recommendedName>
        <fullName evidence="4">Reverse transcriptase zinc-binding domain-containing protein</fullName>
    </recommendedName>
</protein>
<accession>A0AAD7MTC8</accession>
<dbReference type="Gene3D" id="3.30.420.10">
    <property type="entry name" value="Ribonuclease H-like superfamily/Ribonuclease H"/>
    <property type="match status" value="1"/>
</dbReference>
<proteinExistence type="predicted"/>
<comment type="caution">
    <text evidence="2">The sequence shown here is derived from an EMBL/GenBank/DDBJ whole genome shotgun (WGS) entry which is preliminary data.</text>
</comment>